<keyword evidence="2" id="KW-1185">Reference proteome</keyword>
<sequence length="165" mass="16520">MAQPVPPPAEVPLAMPAGLGDPARAAVLAATPAFADTTTLAGRPAEAARQAARLEWLAATLVHLPEWRRASPLLGLFLIQGRDELRGALGIPSAAAPAAVAGALLDAAAALEAGEPARAAAALDAVGQGGSMLARLATLPPLPHAARATALAQSELTGDGRWDVD</sequence>
<evidence type="ECO:0000313" key="2">
    <source>
        <dbReference type="Proteomes" id="UP000689967"/>
    </source>
</evidence>
<proteinExistence type="predicted"/>
<organism evidence="1 2">
    <name type="scientific">Falsiroseomonas oleicola</name>
    <dbReference type="NCBI Taxonomy" id="2801474"/>
    <lineage>
        <taxon>Bacteria</taxon>
        <taxon>Pseudomonadati</taxon>
        <taxon>Pseudomonadota</taxon>
        <taxon>Alphaproteobacteria</taxon>
        <taxon>Acetobacterales</taxon>
        <taxon>Roseomonadaceae</taxon>
        <taxon>Falsiroseomonas</taxon>
    </lineage>
</organism>
<evidence type="ECO:0000313" key="1">
    <source>
        <dbReference type="EMBL" id="MBU8543466.1"/>
    </source>
</evidence>
<reference evidence="1 2" key="1">
    <citation type="submission" date="2021-01" db="EMBL/GenBank/DDBJ databases">
        <title>Roseomonas sp. nov, a bacterium isolated from an oil production mixture in Yumen Oilfield.</title>
        <authorList>
            <person name="Wu D."/>
        </authorList>
    </citation>
    <scope>NUCLEOTIDE SEQUENCE [LARGE SCALE GENOMIC DNA]</scope>
    <source>
        <strain evidence="1 2">ROY-5-3</strain>
    </source>
</reference>
<gene>
    <name evidence="1" type="ORF">JJQ90_07095</name>
</gene>
<name>A0ABS6H470_9PROT</name>
<accession>A0ABS6H470</accession>
<comment type="caution">
    <text evidence="1">The sequence shown here is derived from an EMBL/GenBank/DDBJ whole genome shotgun (WGS) entry which is preliminary data.</text>
</comment>
<protein>
    <submittedName>
        <fullName evidence="1">Uncharacterized protein</fullName>
    </submittedName>
</protein>
<dbReference type="Proteomes" id="UP000689967">
    <property type="component" value="Unassembled WGS sequence"/>
</dbReference>
<dbReference type="RefSeq" id="WP_216873899.1">
    <property type="nucleotide sequence ID" value="NZ_JAERQM010000002.1"/>
</dbReference>
<dbReference type="EMBL" id="JAERQM010000002">
    <property type="protein sequence ID" value="MBU8543466.1"/>
    <property type="molecule type" value="Genomic_DNA"/>
</dbReference>